<accession>A0ACC0C132</accession>
<name>A0ACC0C132_CATRO</name>
<keyword evidence="2" id="KW-1185">Reference proteome</keyword>
<comment type="caution">
    <text evidence="1">The sequence shown here is derived from an EMBL/GenBank/DDBJ whole genome shotgun (WGS) entry which is preliminary data.</text>
</comment>
<proteinExistence type="predicted"/>
<dbReference type="Proteomes" id="UP001060085">
    <property type="component" value="Linkage Group LG02"/>
</dbReference>
<sequence length="554" mass="62400">MAFKRVVVLLWADMFANYALWIMQTYLTDVWKLSPAHAAGIQNVYSGLTKALPLFFILGVDSLTRGNFWMLAFSSTTYSVGLGLLSMSTPPVLSKSTGNCSQYQPECLGRTQKALFYTSLALIAVGVSGHIVSLVAFASEQRELKKPPNNDQKNGTQESQTKANNTEDNSQQFQPIEGMISLLKTTPKRSFRIFVVILVPVIGTIALPYVKPWSIRFGVPAICSFVALIFFISGYFEYEFDDKPRQSLFTNVVRVVIASTCKMFHKHPEDNHQLYKYDEYTGTHINGLRFLEKAAIVEEDPKKKWRLCTISQVEDTKITICMIPFWISFIISGLITSIGSTYFVEQANHLNYKVGKLKLPITILLAIYEQTKLGFSTSFTFTSIAGKRYTPALGIMFSVLCCITASKVESRRLGVISRYGLFDKPDGKIPMTAFWLVPQYFLLAGHDSIMEMSVSGFFSDKATESMKKYIVLMTKAISGLGIIASVLSVYIVGRVSERGGRTNWFQETLNKSRLDNYYWVLAVLTAANFVWYIIIATRYRTEDIKTKGEKSEET</sequence>
<gene>
    <name evidence="1" type="ORF">M9H77_09556</name>
</gene>
<evidence type="ECO:0000313" key="1">
    <source>
        <dbReference type="EMBL" id="KAI5678606.1"/>
    </source>
</evidence>
<reference evidence="2" key="1">
    <citation type="journal article" date="2023" name="Nat. Plants">
        <title>Single-cell RNA sequencing provides a high-resolution roadmap for understanding the multicellular compartmentation of specialized metabolism.</title>
        <authorList>
            <person name="Sun S."/>
            <person name="Shen X."/>
            <person name="Li Y."/>
            <person name="Li Y."/>
            <person name="Wang S."/>
            <person name="Li R."/>
            <person name="Zhang H."/>
            <person name="Shen G."/>
            <person name="Guo B."/>
            <person name="Wei J."/>
            <person name="Xu J."/>
            <person name="St-Pierre B."/>
            <person name="Chen S."/>
            <person name="Sun C."/>
        </authorList>
    </citation>
    <scope>NUCLEOTIDE SEQUENCE [LARGE SCALE GENOMIC DNA]</scope>
</reference>
<protein>
    <submittedName>
        <fullName evidence="1">Uncharacterized protein</fullName>
    </submittedName>
</protein>
<organism evidence="1 2">
    <name type="scientific">Catharanthus roseus</name>
    <name type="common">Madagascar periwinkle</name>
    <name type="synonym">Vinca rosea</name>
    <dbReference type="NCBI Taxonomy" id="4058"/>
    <lineage>
        <taxon>Eukaryota</taxon>
        <taxon>Viridiplantae</taxon>
        <taxon>Streptophyta</taxon>
        <taxon>Embryophyta</taxon>
        <taxon>Tracheophyta</taxon>
        <taxon>Spermatophyta</taxon>
        <taxon>Magnoliopsida</taxon>
        <taxon>eudicotyledons</taxon>
        <taxon>Gunneridae</taxon>
        <taxon>Pentapetalae</taxon>
        <taxon>asterids</taxon>
        <taxon>lamiids</taxon>
        <taxon>Gentianales</taxon>
        <taxon>Apocynaceae</taxon>
        <taxon>Rauvolfioideae</taxon>
        <taxon>Vinceae</taxon>
        <taxon>Catharanthinae</taxon>
        <taxon>Catharanthus</taxon>
    </lineage>
</organism>
<dbReference type="EMBL" id="CM044702">
    <property type="protein sequence ID" value="KAI5678606.1"/>
    <property type="molecule type" value="Genomic_DNA"/>
</dbReference>
<evidence type="ECO:0000313" key="2">
    <source>
        <dbReference type="Proteomes" id="UP001060085"/>
    </source>
</evidence>